<dbReference type="InterPro" id="IPR002509">
    <property type="entry name" value="NODB_dom"/>
</dbReference>
<keyword evidence="8" id="KW-1185">Reference proteome</keyword>
<feature type="region of interest" description="Disordered" evidence="5">
    <location>
        <begin position="197"/>
        <end position="218"/>
    </location>
</feature>
<feature type="repeat" description="Cell wall-binding" evidence="4">
    <location>
        <begin position="134"/>
        <end position="154"/>
    </location>
</feature>
<organism evidence="7 8">
    <name type="scientific">Blautia difficilis</name>
    <dbReference type="NCBI Taxonomy" id="2763027"/>
    <lineage>
        <taxon>Bacteria</taxon>
        <taxon>Bacillati</taxon>
        <taxon>Bacillota</taxon>
        <taxon>Clostridia</taxon>
        <taxon>Lachnospirales</taxon>
        <taxon>Lachnospiraceae</taxon>
        <taxon>Blautia</taxon>
    </lineage>
</organism>
<dbReference type="InterPro" id="IPR018337">
    <property type="entry name" value="Cell_wall/Cho-bd_repeat"/>
</dbReference>
<evidence type="ECO:0000256" key="1">
    <source>
        <dbReference type="ARBA" id="ARBA00022723"/>
    </source>
</evidence>
<evidence type="ECO:0000256" key="3">
    <source>
        <dbReference type="ARBA" id="ARBA00022801"/>
    </source>
</evidence>
<sequence>MSGHFFRANRWLVTAAVLVCILSGGLFTRSAAAPSRDHSENSTGVLIAENTKDTKSTQTTEKTKDLKETKSKKDTEDTEKKTTITPTPAKSSAKKDSSSDKDQKTGNKVSPEAKKGVWTASGSDWIFLVDGTAYTGWLTDTDGKQYYFDKAGIMQTGWVDVGNKRYYMDLDGIMQTGDITVDGKTYHLNADGSLQGYEPSTATAQSDSSGKKSKKEKKSTPKTIALTFDDGPSSFTDRLLDCLEANNAKATFFMVGKEILSFPDEVKRMKALGCELGNHTYDHTDLATLSASDISSQISRVDQELVNLTGQGATVVRPPYGSVNDTVKATVGTPMILWSIDTLDWKTQDVQATVEEVMNNVQDGSIILMHDIYSTSVDAAEILIPQLIEDGYQLVTVHELAAAHGKELNPGITYGEFTN</sequence>
<reference evidence="7 8" key="1">
    <citation type="submission" date="2020-08" db="EMBL/GenBank/DDBJ databases">
        <title>Genome public.</title>
        <authorList>
            <person name="Liu C."/>
            <person name="Sun Q."/>
        </authorList>
    </citation>
    <scope>NUCLEOTIDE SEQUENCE [LARGE SCALE GENOMIC DNA]</scope>
    <source>
        <strain evidence="7 8">M29</strain>
    </source>
</reference>
<evidence type="ECO:0000313" key="7">
    <source>
        <dbReference type="EMBL" id="MBC5780896.1"/>
    </source>
</evidence>
<keyword evidence="2" id="KW-0677">Repeat</keyword>
<protein>
    <submittedName>
        <fullName evidence="7">Polysaccharide deacetylase family protein</fullName>
    </submittedName>
</protein>
<dbReference type="PROSITE" id="PS51170">
    <property type="entry name" value="CW"/>
    <property type="match status" value="2"/>
</dbReference>
<feature type="compositionally biased region" description="Basic and acidic residues" evidence="5">
    <location>
        <begin position="93"/>
        <end position="115"/>
    </location>
</feature>
<dbReference type="Pfam" id="PF01522">
    <property type="entry name" value="Polysacc_deac_1"/>
    <property type="match status" value="1"/>
</dbReference>
<name>A0ABR7ILI3_9FIRM</name>
<dbReference type="PANTHER" id="PTHR10587:SF133">
    <property type="entry name" value="CHITIN DEACETYLASE 1-RELATED"/>
    <property type="match status" value="1"/>
</dbReference>
<dbReference type="Gene3D" id="2.10.270.10">
    <property type="entry name" value="Cholin Binding"/>
    <property type="match status" value="1"/>
</dbReference>
<feature type="region of interest" description="Disordered" evidence="5">
    <location>
        <begin position="30"/>
        <end position="115"/>
    </location>
</feature>
<dbReference type="RefSeq" id="WP_186995545.1">
    <property type="nucleotide sequence ID" value="NZ_JACOQG010000033.1"/>
</dbReference>
<dbReference type="PANTHER" id="PTHR10587">
    <property type="entry name" value="GLYCOSYL TRANSFERASE-RELATED"/>
    <property type="match status" value="1"/>
</dbReference>
<evidence type="ECO:0000256" key="2">
    <source>
        <dbReference type="ARBA" id="ARBA00022737"/>
    </source>
</evidence>
<dbReference type="InterPro" id="IPR011330">
    <property type="entry name" value="Glyco_hydro/deAcase_b/a-brl"/>
</dbReference>
<proteinExistence type="predicted"/>
<evidence type="ECO:0000256" key="5">
    <source>
        <dbReference type="SAM" id="MobiDB-lite"/>
    </source>
</evidence>
<dbReference type="Gene3D" id="3.20.20.370">
    <property type="entry name" value="Glycoside hydrolase/deacetylase"/>
    <property type="match status" value="1"/>
</dbReference>
<evidence type="ECO:0000313" key="8">
    <source>
        <dbReference type="Proteomes" id="UP000649826"/>
    </source>
</evidence>
<evidence type="ECO:0000256" key="4">
    <source>
        <dbReference type="PROSITE-ProRule" id="PRU00591"/>
    </source>
</evidence>
<evidence type="ECO:0000259" key="6">
    <source>
        <dbReference type="PROSITE" id="PS51677"/>
    </source>
</evidence>
<gene>
    <name evidence="7" type="ORF">H8Z82_14805</name>
</gene>
<feature type="domain" description="NodB homology" evidence="6">
    <location>
        <begin position="222"/>
        <end position="395"/>
    </location>
</feature>
<dbReference type="Proteomes" id="UP000649826">
    <property type="component" value="Unassembled WGS sequence"/>
</dbReference>
<keyword evidence="1" id="KW-0479">Metal-binding</keyword>
<keyword evidence="3" id="KW-0378">Hydrolase</keyword>
<dbReference type="SUPFAM" id="SSF69360">
    <property type="entry name" value="Cell wall binding repeat"/>
    <property type="match status" value="1"/>
</dbReference>
<dbReference type="InterPro" id="IPR050248">
    <property type="entry name" value="Polysacc_deacetylase_ArnD"/>
</dbReference>
<accession>A0ABR7ILI3</accession>
<comment type="caution">
    <text evidence="7">The sequence shown here is derived from an EMBL/GenBank/DDBJ whole genome shotgun (WGS) entry which is preliminary data.</text>
</comment>
<dbReference type="PROSITE" id="PS51677">
    <property type="entry name" value="NODB"/>
    <property type="match status" value="1"/>
</dbReference>
<dbReference type="CDD" id="cd10954">
    <property type="entry name" value="CE4_CtAXE_like"/>
    <property type="match status" value="1"/>
</dbReference>
<feature type="repeat" description="Cell wall-binding" evidence="4">
    <location>
        <begin position="155"/>
        <end position="174"/>
    </location>
</feature>
<dbReference type="EMBL" id="JACOQG010000033">
    <property type="protein sequence ID" value="MBC5780896.1"/>
    <property type="molecule type" value="Genomic_DNA"/>
</dbReference>
<feature type="compositionally biased region" description="Basic and acidic residues" evidence="5">
    <location>
        <begin position="50"/>
        <end position="82"/>
    </location>
</feature>
<dbReference type="SUPFAM" id="SSF88713">
    <property type="entry name" value="Glycoside hydrolase/deacetylase"/>
    <property type="match status" value="1"/>
</dbReference>
<dbReference type="Pfam" id="PF01473">
    <property type="entry name" value="Choline_bind_1"/>
    <property type="match status" value="3"/>
</dbReference>